<dbReference type="Proteomes" id="UP000154968">
    <property type="component" value="Segment"/>
</dbReference>
<keyword evidence="6" id="KW-0812">Transmembrane</keyword>
<dbReference type="Gene3D" id="2.70.40.10">
    <property type="match status" value="1"/>
</dbReference>
<dbReference type="NCBIfam" id="TIGR00576">
    <property type="entry name" value="dut"/>
    <property type="match status" value="1"/>
</dbReference>
<feature type="domain" description="dUTPase-like" evidence="7">
    <location>
        <begin position="50"/>
        <end position="161"/>
    </location>
</feature>
<reference evidence="8 9" key="1">
    <citation type="journal article" date="2013" name="J. Gen. Virol.">
        <title>Complete genome sequence of invertebrate iridescent virus 22 isolated from a blackfly larva.</title>
        <authorList>
            <person name="Piegu B."/>
            <person name="Guizard S."/>
            <person name="Spears T."/>
            <person name="Cruaud C."/>
            <person name="Couloux A."/>
            <person name="Bideshi D.K."/>
            <person name="Federici B.A."/>
            <person name="Bigot Y."/>
        </authorList>
    </citation>
    <scope>NUCLEOTIDE SEQUENCE [LARGE SCALE GENOMIC DNA]</scope>
</reference>
<organism evidence="8 9">
    <name type="scientific">Invertebrate iridescent virus 22</name>
    <dbReference type="NCBI Taxonomy" id="345198"/>
    <lineage>
        <taxon>Viruses</taxon>
        <taxon>Varidnaviria</taxon>
        <taxon>Bamfordvirae</taxon>
        <taxon>Nucleocytoviricota</taxon>
        <taxon>Megaviricetes</taxon>
        <taxon>Pimascovirales</taxon>
        <taxon>Pimascovirales incertae sedis</taxon>
        <taxon>Iridoviridae</taxon>
        <taxon>Betairidovirinae</taxon>
        <taxon>Chloriridovirus</taxon>
        <taxon>Chloriridovirus simulium1</taxon>
    </lineage>
</organism>
<dbReference type="GO" id="GO:0004170">
    <property type="term" value="F:dUTP diphosphatase activity"/>
    <property type="evidence" value="ECO:0007669"/>
    <property type="project" value="UniProtKB-EC"/>
</dbReference>
<dbReference type="RefSeq" id="YP_008357400.1">
    <property type="nucleotide sequence ID" value="NC_021901.1"/>
</dbReference>
<evidence type="ECO:0000259" key="7">
    <source>
        <dbReference type="Pfam" id="PF00692"/>
    </source>
</evidence>
<keyword evidence="6" id="KW-0472">Membrane</keyword>
<evidence type="ECO:0000256" key="6">
    <source>
        <dbReference type="SAM" id="Phobius"/>
    </source>
</evidence>
<dbReference type="GO" id="GO:0046081">
    <property type="term" value="P:dUTP catabolic process"/>
    <property type="evidence" value="ECO:0007669"/>
    <property type="project" value="InterPro"/>
</dbReference>
<evidence type="ECO:0000313" key="9">
    <source>
        <dbReference type="Proteomes" id="UP000154968"/>
    </source>
</evidence>
<dbReference type="PANTHER" id="PTHR11241">
    <property type="entry name" value="DEOXYURIDINE 5'-TRIPHOSPHATE NUCLEOTIDOHYDROLASE"/>
    <property type="match status" value="1"/>
</dbReference>
<comment type="similarity">
    <text evidence="2">Belongs to the dUTPase family.</text>
</comment>
<dbReference type="SUPFAM" id="SSF51283">
    <property type="entry name" value="dUTPase-like"/>
    <property type="match status" value="1"/>
</dbReference>
<sequence>MIVDIILLVSWLIWVTIVLLFSVIGLIAVITYLVLQVQPKKIKFILTHENATVPQKGTSKSAGYDLKSIENCIISARSHRAVKIGLKVELPPNTYGRIASRSGLSFKNGIEVGAGVVDEDYRDNLMVILYNHSDVDFKIEVKDRIAQLIVENVVAGTTLIEDINGTITTTYSCIRGIRGLGGFGSTGIN</sequence>
<keyword evidence="9" id="KW-1185">Reference proteome</keyword>
<dbReference type="EC" id="3.6.1.23" evidence="3"/>
<dbReference type="CDD" id="cd07557">
    <property type="entry name" value="trimeric_dUTPase"/>
    <property type="match status" value="1"/>
</dbReference>
<evidence type="ECO:0000313" key="8">
    <source>
        <dbReference type="EMBL" id="CCV01779.1"/>
    </source>
</evidence>
<dbReference type="InterPro" id="IPR033704">
    <property type="entry name" value="dUTPase_trimeric"/>
</dbReference>
<evidence type="ECO:0000256" key="2">
    <source>
        <dbReference type="ARBA" id="ARBA00006581"/>
    </source>
</evidence>
<dbReference type="PANTHER" id="PTHR11241:SF0">
    <property type="entry name" value="DEOXYURIDINE 5'-TRIPHOSPHATE NUCLEOTIDOHYDROLASE"/>
    <property type="match status" value="1"/>
</dbReference>
<accession>S6DDR3</accession>
<dbReference type="NCBIfam" id="NF001862">
    <property type="entry name" value="PRK00601.1"/>
    <property type="match status" value="1"/>
</dbReference>
<evidence type="ECO:0000256" key="4">
    <source>
        <dbReference type="ARBA" id="ARBA00022801"/>
    </source>
</evidence>
<dbReference type="GO" id="GO:0000287">
    <property type="term" value="F:magnesium ion binding"/>
    <property type="evidence" value="ECO:0007669"/>
    <property type="project" value="InterPro"/>
</dbReference>
<dbReference type="InterPro" id="IPR029054">
    <property type="entry name" value="dUTPase-like"/>
</dbReference>
<dbReference type="KEGG" id="vg:16414441"/>
<keyword evidence="6" id="KW-1133">Transmembrane helix</keyword>
<evidence type="ECO:0000256" key="5">
    <source>
        <dbReference type="ARBA" id="ARBA00023080"/>
    </source>
</evidence>
<gene>
    <name evidence="8" type="primary">102R</name>
    <name evidence="8" type="ORF">IIV22_102R</name>
</gene>
<proteinExistence type="inferred from homology"/>
<evidence type="ECO:0000256" key="3">
    <source>
        <dbReference type="ARBA" id="ARBA00012379"/>
    </source>
</evidence>
<name>S6DDR3_9VIRU</name>
<dbReference type="GeneID" id="16414441"/>
<protein>
    <recommendedName>
        <fullName evidence="3">dUTP diphosphatase</fullName>
        <ecNumber evidence="3">3.6.1.23</ecNumber>
    </recommendedName>
</protein>
<dbReference type="GO" id="GO:0006226">
    <property type="term" value="P:dUMP biosynthetic process"/>
    <property type="evidence" value="ECO:0007669"/>
    <property type="project" value="InterPro"/>
</dbReference>
<dbReference type="Pfam" id="PF00692">
    <property type="entry name" value="dUTPase"/>
    <property type="match status" value="1"/>
</dbReference>
<comment type="function">
    <text evidence="1">This enzyme is involved in nucleotide metabolism: it produces dUMP, the immediate precursor of thymidine nucleotides and it decreases the intracellular concentration of dUTP so that uracil cannot be incorporated into DNA.</text>
</comment>
<keyword evidence="5" id="KW-0546">Nucleotide metabolism</keyword>
<feature type="transmembrane region" description="Helical" evidence="6">
    <location>
        <begin position="12"/>
        <end position="35"/>
    </location>
</feature>
<dbReference type="InterPro" id="IPR036157">
    <property type="entry name" value="dUTPase-like_sf"/>
</dbReference>
<dbReference type="EMBL" id="HF920633">
    <property type="protein sequence ID" value="CCV01779.1"/>
    <property type="molecule type" value="Genomic_DNA"/>
</dbReference>
<evidence type="ECO:0000256" key="1">
    <source>
        <dbReference type="ARBA" id="ARBA00003495"/>
    </source>
</evidence>
<keyword evidence="4" id="KW-0378">Hydrolase</keyword>
<dbReference type="InterPro" id="IPR008181">
    <property type="entry name" value="dUTPase"/>
</dbReference>